<accession>A0ACB7J4K8</accession>
<gene>
    <name evidence="1" type="ORF">CCMSSC00406_0007036</name>
</gene>
<dbReference type="Proteomes" id="UP000824881">
    <property type="component" value="Unassembled WGS sequence"/>
</dbReference>
<reference evidence="1 2" key="1">
    <citation type="journal article" date="2021" name="Appl. Environ. Microbiol.">
        <title>Genetic linkage and physical mapping for an oyster mushroom Pleurotus cornucopiae and QTL analysis for the trait cap color.</title>
        <authorList>
            <person name="Zhang Y."/>
            <person name="Gao W."/>
            <person name="Sonnenberg A."/>
            <person name="Chen Q."/>
            <person name="Zhang J."/>
            <person name="Huang C."/>
        </authorList>
    </citation>
    <scope>NUCLEOTIDE SEQUENCE [LARGE SCALE GENOMIC DNA]</scope>
    <source>
        <strain evidence="1">CCMSSC00406</strain>
    </source>
</reference>
<proteinExistence type="predicted"/>
<name>A0ACB7J4K8_PLECO</name>
<dbReference type="EMBL" id="WQMT02000003">
    <property type="protein sequence ID" value="KAG9225205.1"/>
    <property type="molecule type" value="Genomic_DNA"/>
</dbReference>
<protein>
    <submittedName>
        <fullName evidence="1">Uncharacterized protein</fullName>
    </submittedName>
</protein>
<sequence length="901" mass="96833">MANLSKDKDVLKPNPHPYAIKTTSTALLSRSNSTSQSARPIHNYIPSPSPSPTRSRPSQRQYGYSHGSGHRYSRSLTGESPRPLPVPPSPSPTKQLYTSGHGHSPSFDVDLPANPKLWTPSQLATYLATALRVRSGESLQLPAPVARDIAAFVKTSKITGKEFLRFNEQDLNDYGINKLWSTALFAASRTLRQNVLKGRIWGFGNNDFNGPSSNDTPFGEHVQYDSASSTSSLDIDRSHSDNDFFDTTFQSNAKHPLDDVTPVKRVRKGRVSVGKLKHGRVKGMVETFERSGSVDESTGWSGRTRSGSESSVSGSEDPVHPTLRPHQTGTAIYHTQPPQFLPPSHQVLEPLQSDAETYDTATEGGQYDTATEGGDEGGGSGEPSPQAPKFERVAQADEELSMEELLAQIEVEKSSGIHAWELDGNGTAIITMKHLPSTSETPVERSISSVDSLKGRPLPHPPASGSPVVFLPAAQTLPSQSTGSRQLPALPNSHIHAPKPQHGSLRGLGASWNAIDGDGVSLLTGSVDSLLSDDGVSEAQNGSFGNSDGWTKAPSEDGSGKASKRRIKLSGGSGVSSGSGRVSVSRRSSGQTKRAGISEIFGISKEEDEVVESNEHIGGGDGPSVVSNVETEEPSKRAALEDLLVDKSRALEELQGRIAEKEKEVQEYAAEKAAWVEREQTLQTELADALALVESYKTRLDEAEKRVDALEDAEERRRQFEASVTKEPIPDTTSNKSQKPAQTFSAGFNLGLFMNLVPQSVLGRVFRQHTVSLNTPSSSRSQTAVGVGKDDVELGEAQKGLFQPATASPSAREAPLTPSNRWKDWLALSPASLYSGSGASHDSSENEDGTPRPSHPWSNPATIRSLPPYVFLVGLGVAAVVLRVVLRRVGYRLGLGVGVRR</sequence>
<keyword evidence="2" id="KW-1185">Reference proteome</keyword>
<evidence type="ECO:0000313" key="1">
    <source>
        <dbReference type="EMBL" id="KAG9225205.1"/>
    </source>
</evidence>
<comment type="caution">
    <text evidence="1">The sequence shown here is derived from an EMBL/GenBank/DDBJ whole genome shotgun (WGS) entry which is preliminary data.</text>
</comment>
<evidence type="ECO:0000313" key="2">
    <source>
        <dbReference type="Proteomes" id="UP000824881"/>
    </source>
</evidence>
<organism evidence="1 2">
    <name type="scientific">Pleurotus cornucopiae</name>
    <name type="common">Cornucopia mushroom</name>
    <dbReference type="NCBI Taxonomy" id="5321"/>
    <lineage>
        <taxon>Eukaryota</taxon>
        <taxon>Fungi</taxon>
        <taxon>Dikarya</taxon>
        <taxon>Basidiomycota</taxon>
        <taxon>Agaricomycotina</taxon>
        <taxon>Agaricomycetes</taxon>
        <taxon>Agaricomycetidae</taxon>
        <taxon>Agaricales</taxon>
        <taxon>Pleurotineae</taxon>
        <taxon>Pleurotaceae</taxon>
        <taxon>Pleurotus</taxon>
    </lineage>
</organism>